<dbReference type="eggNOG" id="KOG3291">
    <property type="taxonomic scope" value="Eukaryota"/>
</dbReference>
<protein>
    <recommendedName>
        <fullName evidence="5">Small ribosomal subunit protein uS7m</fullName>
    </recommendedName>
    <alternativeName>
        <fullName evidence="6">28S ribosomal protein S7, mitochondrial</fullName>
    </alternativeName>
</protein>
<keyword evidence="2" id="KW-0689">Ribosomal protein</keyword>
<dbReference type="SUPFAM" id="SSF47973">
    <property type="entry name" value="Ribosomal protein S7"/>
    <property type="match status" value="1"/>
</dbReference>
<gene>
    <name evidence="9" type="ORF">NEMVEDRAFT_v1g193667</name>
</gene>
<dbReference type="GO" id="GO:0005840">
    <property type="term" value="C:ribosome"/>
    <property type="evidence" value="ECO:0000318"/>
    <property type="project" value="GO_Central"/>
</dbReference>
<comment type="subunit">
    <text evidence="7">Component of the mitochondrial ribosome small subunit (28S) which comprises a 12S rRNA and about 30 distinct proteins.</text>
</comment>
<dbReference type="Gene3D" id="1.10.455.10">
    <property type="entry name" value="Ribosomal protein S7 domain"/>
    <property type="match status" value="1"/>
</dbReference>
<dbReference type="GO" id="GO:0006412">
    <property type="term" value="P:translation"/>
    <property type="evidence" value="ECO:0000318"/>
    <property type="project" value="GO_Central"/>
</dbReference>
<sequence>MMWDGKKSLSQNIFTQAMQEIKKQQLEKQRSSSEPESITTDPTEIFHQAIENVKPVVGCIPLRKAGKVFQVPSPLNPIRRRFFAIKWIIDAARDQSGPKNARMHKKLAKELLDAYNNEGTAIRKKQDLHKRAEANRAFAHYRWW</sequence>
<dbReference type="InParanoid" id="A7SUI0"/>
<feature type="domain" description="Small ribosomal subunit protein uS7" evidence="8">
    <location>
        <begin position="1"/>
        <end position="136"/>
    </location>
</feature>
<dbReference type="GO" id="GO:0003729">
    <property type="term" value="F:mRNA binding"/>
    <property type="evidence" value="ECO:0000318"/>
    <property type="project" value="GO_Central"/>
</dbReference>
<comment type="similarity">
    <text evidence="1">Belongs to the universal ribosomal protein uS7 family.</text>
</comment>
<dbReference type="FunCoup" id="A7SUI0">
    <property type="interactions" value="333"/>
</dbReference>
<dbReference type="GO" id="GO:0003735">
    <property type="term" value="F:structural constituent of ribosome"/>
    <property type="evidence" value="ECO:0000318"/>
    <property type="project" value="GO_Central"/>
</dbReference>
<dbReference type="PANTHER" id="PTHR11205">
    <property type="entry name" value="RIBOSOMAL PROTEIN S7"/>
    <property type="match status" value="1"/>
</dbReference>
<dbReference type="Pfam" id="PF00177">
    <property type="entry name" value="Ribosomal_S7"/>
    <property type="match status" value="1"/>
</dbReference>
<dbReference type="PIRSF" id="PIRSF002122">
    <property type="entry name" value="RPS7p_RPS7a_RPS5e_RPS7o"/>
    <property type="match status" value="1"/>
</dbReference>
<evidence type="ECO:0000256" key="4">
    <source>
        <dbReference type="ARBA" id="ARBA00023274"/>
    </source>
</evidence>
<evidence type="ECO:0000256" key="5">
    <source>
        <dbReference type="ARBA" id="ARBA00039306"/>
    </source>
</evidence>
<dbReference type="OMA" id="DDTHRMA"/>
<dbReference type="HOGENOM" id="CLU_072226_1_1_1"/>
<evidence type="ECO:0000256" key="1">
    <source>
        <dbReference type="ARBA" id="ARBA00007151"/>
    </source>
</evidence>
<evidence type="ECO:0000256" key="6">
    <source>
        <dbReference type="ARBA" id="ARBA00041309"/>
    </source>
</evidence>
<dbReference type="PhylomeDB" id="A7SUI0"/>
<reference evidence="9 10" key="1">
    <citation type="journal article" date="2007" name="Science">
        <title>Sea anemone genome reveals ancestral eumetazoan gene repertoire and genomic organization.</title>
        <authorList>
            <person name="Putnam N.H."/>
            <person name="Srivastava M."/>
            <person name="Hellsten U."/>
            <person name="Dirks B."/>
            <person name="Chapman J."/>
            <person name="Salamov A."/>
            <person name="Terry A."/>
            <person name="Shapiro H."/>
            <person name="Lindquist E."/>
            <person name="Kapitonov V.V."/>
            <person name="Jurka J."/>
            <person name="Genikhovich G."/>
            <person name="Grigoriev I.V."/>
            <person name="Lucas S.M."/>
            <person name="Steele R.E."/>
            <person name="Finnerty J.R."/>
            <person name="Technau U."/>
            <person name="Martindale M.Q."/>
            <person name="Rokhsar D.S."/>
        </authorList>
    </citation>
    <scope>NUCLEOTIDE SEQUENCE [LARGE SCALE GENOMIC DNA]</scope>
    <source>
        <strain evidence="10">CH2 X CH6</strain>
    </source>
</reference>
<dbReference type="AlphaFoldDB" id="A7SUI0"/>
<evidence type="ECO:0000313" key="10">
    <source>
        <dbReference type="Proteomes" id="UP000001593"/>
    </source>
</evidence>
<keyword evidence="3" id="KW-0496">Mitochondrion</keyword>
<dbReference type="GO" id="GO:0005763">
    <property type="term" value="C:mitochondrial small ribosomal subunit"/>
    <property type="evidence" value="ECO:0000318"/>
    <property type="project" value="GO_Central"/>
</dbReference>
<dbReference type="EMBL" id="DS469813">
    <property type="protein sequence ID" value="EDO32653.1"/>
    <property type="molecule type" value="Genomic_DNA"/>
</dbReference>
<evidence type="ECO:0000259" key="8">
    <source>
        <dbReference type="Pfam" id="PF00177"/>
    </source>
</evidence>
<accession>A7SUI0</accession>
<dbReference type="GO" id="GO:0019843">
    <property type="term" value="F:rRNA binding"/>
    <property type="evidence" value="ECO:0000318"/>
    <property type="project" value="GO_Central"/>
</dbReference>
<dbReference type="STRING" id="45351.A7SUI0"/>
<dbReference type="KEGG" id="nve:5503807"/>
<keyword evidence="10" id="KW-1185">Reference proteome</keyword>
<organism evidence="9 10">
    <name type="scientific">Nematostella vectensis</name>
    <name type="common">Starlet sea anemone</name>
    <dbReference type="NCBI Taxonomy" id="45351"/>
    <lineage>
        <taxon>Eukaryota</taxon>
        <taxon>Metazoa</taxon>
        <taxon>Cnidaria</taxon>
        <taxon>Anthozoa</taxon>
        <taxon>Hexacorallia</taxon>
        <taxon>Actiniaria</taxon>
        <taxon>Edwardsiidae</taxon>
        <taxon>Nematostella</taxon>
    </lineage>
</organism>
<evidence type="ECO:0000256" key="3">
    <source>
        <dbReference type="ARBA" id="ARBA00023128"/>
    </source>
</evidence>
<dbReference type="InterPro" id="IPR023798">
    <property type="entry name" value="Ribosomal_uS7_dom"/>
</dbReference>
<dbReference type="Proteomes" id="UP000001593">
    <property type="component" value="Unassembled WGS sequence"/>
</dbReference>
<dbReference type="OrthoDB" id="9972728at2759"/>
<name>A7SUI0_NEMVE</name>
<evidence type="ECO:0000313" key="9">
    <source>
        <dbReference type="EMBL" id="EDO32653.1"/>
    </source>
</evidence>
<dbReference type="InterPro" id="IPR036823">
    <property type="entry name" value="Ribosomal_uS7_dom_sf"/>
</dbReference>
<keyword evidence="4" id="KW-0687">Ribonucleoprotein</keyword>
<proteinExistence type="inferred from homology"/>
<dbReference type="InterPro" id="IPR000235">
    <property type="entry name" value="Ribosomal_uS7"/>
</dbReference>
<dbReference type="FunFam" id="1.10.455.10:FF:000009">
    <property type="entry name" value="Ribosomal protein S7"/>
    <property type="match status" value="1"/>
</dbReference>
<evidence type="ECO:0000256" key="2">
    <source>
        <dbReference type="ARBA" id="ARBA00022980"/>
    </source>
</evidence>
<evidence type="ECO:0000256" key="7">
    <source>
        <dbReference type="ARBA" id="ARBA00062683"/>
    </source>
</evidence>